<dbReference type="Pfam" id="PF07715">
    <property type="entry name" value="Plug"/>
    <property type="match status" value="1"/>
</dbReference>
<keyword evidence="7 8" id="KW-0998">Cell outer membrane</keyword>
<evidence type="ECO:0000256" key="5">
    <source>
        <dbReference type="ARBA" id="ARBA00023077"/>
    </source>
</evidence>
<organism evidence="13 14">
    <name type="scientific">Parasphingorhabdus cellanae</name>
    <dbReference type="NCBI Taxonomy" id="2806553"/>
    <lineage>
        <taxon>Bacteria</taxon>
        <taxon>Pseudomonadati</taxon>
        <taxon>Pseudomonadota</taxon>
        <taxon>Alphaproteobacteria</taxon>
        <taxon>Sphingomonadales</taxon>
        <taxon>Sphingomonadaceae</taxon>
        <taxon>Parasphingorhabdus</taxon>
    </lineage>
</organism>
<dbReference type="InterPro" id="IPR036942">
    <property type="entry name" value="Beta-barrel_TonB_sf"/>
</dbReference>
<evidence type="ECO:0000256" key="2">
    <source>
        <dbReference type="ARBA" id="ARBA00022448"/>
    </source>
</evidence>
<dbReference type="Pfam" id="PF00593">
    <property type="entry name" value="TonB_dep_Rec_b-barrel"/>
    <property type="match status" value="1"/>
</dbReference>
<feature type="chain" id="PRO_5046051946" evidence="10">
    <location>
        <begin position="25"/>
        <end position="810"/>
    </location>
</feature>
<proteinExistence type="inferred from homology"/>
<evidence type="ECO:0000256" key="10">
    <source>
        <dbReference type="SAM" id="SignalP"/>
    </source>
</evidence>
<dbReference type="Gene3D" id="2.40.170.20">
    <property type="entry name" value="TonB-dependent receptor, beta-barrel domain"/>
    <property type="match status" value="1"/>
</dbReference>
<keyword evidence="4 8" id="KW-0812">Transmembrane</keyword>
<dbReference type="InterPro" id="IPR037066">
    <property type="entry name" value="Plug_dom_sf"/>
</dbReference>
<accession>A0ABX7T6F4</accession>
<evidence type="ECO:0000259" key="11">
    <source>
        <dbReference type="Pfam" id="PF00593"/>
    </source>
</evidence>
<evidence type="ECO:0000313" key="13">
    <source>
        <dbReference type="EMBL" id="QTD57175.1"/>
    </source>
</evidence>
<dbReference type="PROSITE" id="PS52016">
    <property type="entry name" value="TONB_DEPENDENT_REC_3"/>
    <property type="match status" value="1"/>
</dbReference>
<keyword evidence="3 8" id="KW-1134">Transmembrane beta strand</keyword>
<evidence type="ECO:0000256" key="6">
    <source>
        <dbReference type="ARBA" id="ARBA00023136"/>
    </source>
</evidence>
<dbReference type="PANTHER" id="PTHR47234">
    <property type="match status" value="1"/>
</dbReference>
<comment type="similarity">
    <text evidence="8 9">Belongs to the TonB-dependent receptor family.</text>
</comment>
<evidence type="ECO:0000259" key="12">
    <source>
        <dbReference type="Pfam" id="PF07715"/>
    </source>
</evidence>
<feature type="signal peptide" evidence="10">
    <location>
        <begin position="1"/>
        <end position="24"/>
    </location>
</feature>
<dbReference type="InterPro" id="IPR000531">
    <property type="entry name" value="Beta-barrel_TonB"/>
</dbReference>
<evidence type="ECO:0000256" key="7">
    <source>
        <dbReference type="ARBA" id="ARBA00023237"/>
    </source>
</evidence>
<sequence>MQKKYGLRLAILLSAANVTISALAQTPEESAQTNTSTIVDDEDEAKEIVVTGTSIRGIAPVAVPLLTFDREDILGSGAPSLAEFLRTVPQNTGGGSASDEGRALGAFFGGSAVSFRGFGPDRALTLLNGHRVAPQGDGTFVDINFIPVAAIERVEIVPVGASSIYGADAVGGVINFTLRDDYEGLESRALIGTTTHGDGNTINLSQSGGVRWETGSALIAYDYFEQDRIQAGQRDFTDPDLSRTSLVPAINRHSIIGAIRQNLSENVELLIDSYLVSSDTRRTSQFPFVADVLGSNVPLEENIETLAYGTTATLRADIGPWQAQLIGTFSRNDLDGFDIDTRTGEPTNIFANIEFSRDNRIALIEPRFDGPLFALPGGSARLAVGGQLRYERFVRVLGPDSPASDNRRSVASGYGEIYLPFIGPDNGIAGIHKLELNISGRYERFGNVDESLSTGEDIARGGKADSIDPQVSLLYAPVPSLDLRATYGTSFTVAPLTTLRRDNRIFASRFLTVDALPDDASNTLFLSGVDPDLGPETSTYWTVGADWRPTFAPGLTLSATYYNIDLRNVLGSPSGSRDPSNPLIADFVILNPNEEQIRAAIASFGLTPADIFTFGAAADDFNNRGFASIGAIYNASTTNLTERVYEGIDFGLDYRRDLGTGQIGAEANVVLITRYKERSSDAQPLVDRLDTPFQPLNLNARMGLFWSNDKLRANIFANYADDYVDNRFDVDRKVDDFLTFDLNLAVAVEGKVGGEGTQFSLSVQNLFDQDPPRLVGLSNENDSFTGDIGYDFVNASARGRFISISVRRTW</sequence>
<keyword evidence="10" id="KW-0732">Signal</keyword>
<evidence type="ECO:0000256" key="3">
    <source>
        <dbReference type="ARBA" id="ARBA00022452"/>
    </source>
</evidence>
<protein>
    <submittedName>
        <fullName evidence="13">TonB-dependent receptor</fullName>
    </submittedName>
</protein>
<dbReference type="InterPro" id="IPR039426">
    <property type="entry name" value="TonB-dep_rcpt-like"/>
</dbReference>
<keyword evidence="14" id="KW-1185">Reference proteome</keyword>
<evidence type="ECO:0000256" key="1">
    <source>
        <dbReference type="ARBA" id="ARBA00004571"/>
    </source>
</evidence>
<keyword evidence="5 9" id="KW-0798">TonB box</keyword>
<keyword evidence="13" id="KW-0675">Receptor</keyword>
<evidence type="ECO:0000256" key="8">
    <source>
        <dbReference type="PROSITE-ProRule" id="PRU01360"/>
    </source>
</evidence>
<dbReference type="EMBL" id="CP071794">
    <property type="protein sequence ID" value="QTD57175.1"/>
    <property type="molecule type" value="Genomic_DNA"/>
</dbReference>
<reference evidence="13 14" key="1">
    <citation type="submission" date="2021-03" db="EMBL/GenBank/DDBJ databases">
        <title>Complete genome of Parasphingorhabdus_sp.JHSY0214.</title>
        <authorList>
            <person name="Yoo J.H."/>
            <person name="Bae J.W."/>
        </authorList>
    </citation>
    <scope>NUCLEOTIDE SEQUENCE [LARGE SCALE GENOMIC DNA]</scope>
    <source>
        <strain evidence="13 14">JHSY0214</strain>
    </source>
</reference>
<name>A0ABX7T6F4_9SPHN</name>
<gene>
    <name evidence="13" type="ORF">J4G78_06425</name>
</gene>
<dbReference type="InterPro" id="IPR012910">
    <property type="entry name" value="Plug_dom"/>
</dbReference>
<dbReference type="Proteomes" id="UP000663923">
    <property type="component" value="Chromosome"/>
</dbReference>
<keyword evidence="6 8" id="KW-0472">Membrane</keyword>
<evidence type="ECO:0000313" key="14">
    <source>
        <dbReference type="Proteomes" id="UP000663923"/>
    </source>
</evidence>
<keyword evidence="2 8" id="KW-0813">Transport</keyword>
<dbReference type="RefSeq" id="WP_207989442.1">
    <property type="nucleotide sequence ID" value="NZ_CP071794.1"/>
</dbReference>
<feature type="domain" description="TonB-dependent receptor plug" evidence="12">
    <location>
        <begin position="67"/>
        <end position="173"/>
    </location>
</feature>
<dbReference type="SUPFAM" id="SSF56935">
    <property type="entry name" value="Porins"/>
    <property type="match status" value="1"/>
</dbReference>
<comment type="subcellular location">
    <subcellularLocation>
        <location evidence="1 8">Cell outer membrane</location>
        <topology evidence="1 8">Multi-pass membrane protein</topology>
    </subcellularLocation>
</comment>
<dbReference type="Gene3D" id="2.170.130.10">
    <property type="entry name" value="TonB-dependent receptor, plug domain"/>
    <property type="match status" value="1"/>
</dbReference>
<evidence type="ECO:0000256" key="4">
    <source>
        <dbReference type="ARBA" id="ARBA00022692"/>
    </source>
</evidence>
<evidence type="ECO:0000256" key="9">
    <source>
        <dbReference type="RuleBase" id="RU003357"/>
    </source>
</evidence>
<feature type="domain" description="TonB-dependent receptor-like beta-barrel" evidence="11">
    <location>
        <begin position="304"/>
        <end position="766"/>
    </location>
</feature>
<dbReference type="PANTHER" id="PTHR47234:SF3">
    <property type="entry name" value="SECRETIN_TONB SHORT N-TERMINAL DOMAIN-CONTAINING PROTEIN"/>
    <property type="match status" value="1"/>
</dbReference>